<dbReference type="FunFam" id="1.20.120.1750:FF:000008">
    <property type="entry name" value="RBR-type E3 ubiquitin transferase"/>
    <property type="match status" value="1"/>
</dbReference>
<keyword evidence="8 21" id="KW-0812">Transmembrane</keyword>
<feature type="region of interest" description="Disordered" evidence="20">
    <location>
        <begin position="201"/>
        <end position="231"/>
    </location>
</feature>
<dbReference type="PANTHER" id="PTHR11685">
    <property type="entry name" value="RBR FAMILY RING FINGER AND IBR DOMAIN-CONTAINING"/>
    <property type="match status" value="1"/>
</dbReference>
<protein>
    <recommendedName>
        <fullName evidence="18">E3 ubiquitin-protein ligase RNF217</fullName>
        <ecNumber evidence="5">2.3.2.31</ecNumber>
    </recommendedName>
    <alternativeName>
        <fullName evidence="19">RING finger protein 217</fullName>
    </alternativeName>
</protein>
<sequence>MEDEHISLNVVDIYKMPSFVSSYDGEAVYNPSEVADKVETTGTDFIQDVRETKIRTPDVLLEAHKNRVERTVSKDNVDGYSFRKPTAVDVLRRNFGTRSPTNSNNNSADYQNDQDDKMVEMILNELINCVEKSNGSETIDGKEQIPDHTEGLTSTDYHELDVTDADEICESSRADDGVVQLKEHVYCTVYCIANDNYRKPPDNAGDHRYDGAMTPSTSSDVETEPSSDLRQQSDLELGLNTVPEPYTLSNLIDSRTLSNFYNGDYNVSAVLTCRICLDDKHIKPLHCCKKAVCDECLKRYISSQVRVGRADIVCPITECSGYLEESLVVSHLGSEEVAKYKYFLELSRIDSSTKPCPQCSQFTSLYGRAPSRAEHKYKIQCTKCQFVWCFKCHAPWHEGLKCREYRKGDKLLRSWASVIEHGQRNAQKCPRCKIHIQRTEGCDHMSCSQCNTNFCYRCGEKYRHLRFFGDHTSNLSVFGCKYRYHPDKPHIRRLVRGSVCVSKLLVAPVLIVLLVAVGALSLVVGLVAFPIYYICKKRRKRNQGTGRWL</sequence>
<dbReference type="InterPro" id="IPR031127">
    <property type="entry name" value="E3_UB_ligase_RBR"/>
</dbReference>
<dbReference type="InterPro" id="IPR047552">
    <property type="entry name" value="Rcat_RBR_RNF217"/>
</dbReference>
<comment type="function">
    <text evidence="16">E3 ubiquitin-protein ligase which accepts ubiquitin from E2 ubiquitin-conjugating enzymes in the form of a thioester and then directly transfers the ubiquitin to targeted substrates. Mediates the degradation of the iron exporter ferroportin/SLC40A1 and thus regulates iron homeostasis.</text>
</comment>
<evidence type="ECO:0000256" key="4">
    <source>
        <dbReference type="ARBA" id="ARBA00004906"/>
    </source>
</evidence>
<comment type="caution">
    <text evidence="23">The sequence shown here is derived from an EMBL/GenBank/DDBJ whole genome shotgun (WGS) entry which is preliminary data.</text>
</comment>
<dbReference type="InterPro" id="IPR047551">
    <property type="entry name" value="BRcat_RBR_RNF217"/>
</dbReference>
<evidence type="ECO:0000256" key="14">
    <source>
        <dbReference type="ARBA" id="ARBA00022989"/>
    </source>
</evidence>
<evidence type="ECO:0000256" key="18">
    <source>
        <dbReference type="ARBA" id="ARBA00067769"/>
    </source>
</evidence>
<keyword evidence="12" id="KW-0833">Ubl conjugation pathway</keyword>
<comment type="catalytic activity">
    <reaction evidence="1">
        <text>[E2 ubiquitin-conjugating enzyme]-S-ubiquitinyl-L-cysteine + [acceptor protein]-L-lysine = [E2 ubiquitin-conjugating enzyme]-L-cysteine + [acceptor protein]-N(6)-ubiquitinyl-L-lysine.</text>
        <dbReference type="EC" id="2.3.2.31"/>
    </reaction>
</comment>
<dbReference type="Proteomes" id="UP001557470">
    <property type="component" value="Unassembled WGS sequence"/>
</dbReference>
<organism evidence="23 24">
    <name type="scientific">Umbra pygmaea</name>
    <name type="common">Eastern mudminnow</name>
    <dbReference type="NCBI Taxonomy" id="75934"/>
    <lineage>
        <taxon>Eukaryota</taxon>
        <taxon>Metazoa</taxon>
        <taxon>Chordata</taxon>
        <taxon>Craniata</taxon>
        <taxon>Vertebrata</taxon>
        <taxon>Euteleostomi</taxon>
        <taxon>Actinopterygii</taxon>
        <taxon>Neopterygii</taxon>
        <taxon>Teleostei</taxon>
        <taxon>Protacanthopterygii</taxon>
        <taxon>Esociformes</taxon>
        <taxon>Umbridae</taxon>
        <taxon>Umbra</taxon>
    </lineage>
</organism>
<keyword evidence="14 21" id="KW-1133">Transmembrane helix</keyword>
<dbReference type="CDD" id="cd20342">
    <property type="entry name" value="BRcat_RBR_RNF217"/>
    <property type="match status" value="1"/>
</dbReference>
<dbReference type="AlphaFoldDB" id="A0ABD0W7M1"/>
<dbReference type="SUPFAM" id="SSF57850">
    <property type="entry name" value="RING/U-box"/>
    <property type="match status" value="3"/>
</dbReference>
<evidence type="ECO:0000256" key="12">
    <source>
        <dbReference type="ARBA" id="ARBA00022786"/>
    </source>
</evidence>
<evidence type="ECO:0000256" key="16">
    <source>
        <dbReference type="ARBA" id="ARBA00054457"/>
    </source>
</evidence>
<name>A0ABD0W7M1_UMBPY</name>
<dbReference type="GO" id="GO:0005737">
    <property type="term" value="C:cytoplasm"/>
    <property type="evidence" value="ECO:0007669"/>
    <property type="project" value="UniProtKB-SubCell"/>
</dbReference>
<keyword evidence="9" id="KW-0479">Metal-binding</keyword>
<keyword evidence="13" id="KW-0862">Zinc</keyword>
<comment type="subcellular location">
    <subcellularLocation>
        <location evidence="3">Cytoplasm</location>
    </subcellularLocation>
    <subcellularLocation>
        <location evidence="2">Membrane</location>
        <topology evidence="2">Single-pass membrane protein</topology>
    </subcellularLocation>
</comment>
<evidence type="ECO:0000256" key="17">
    <source>
        <dbReference type="ARBA" id="ARBA00061413"/>
    </source>
</evidence>
<keyword evidence="10" id="KW-0677">Repeat</keyword>
<dbReference type="Gene3D" id="3.30.40.10">
    <property type="entry name" value="Zinc/RING finger domain, C3HC4 (zinc finger)"/>
    <property type="match status" value="1"/>
</dbReference>
<evidence type="ECO:0000313" key="23">
    <source>
        <dbReference type="EMBL" id="KAL0967384.1"/>
    </source>
</evidence>
<keyword evidence="7" id="KW-0808">Transferase</keyword>
<comment type="pathway">
    <text evidence="4">Protein modification; protein ubiquitination.</text>
</comment>
<dbReference type="EMBL" id="JAGEUA010000008">
    <property type="protein sequence ID" value="KAL0967384.1"/>
    <property type="molecule type" value="Genomic_DNA"/>
</dbReference>
<feature type="transmembrane region" description="Helical" evidence="21">
    <location>
        <begin position="505"/>
        <end position="533"/>
    </location>
</feature>
<dbReference type="Pfam" id="PF22191">
    <property type="entry name" value="IBR_1"/>
    <property type="match status" value="1"/>
</dbReference>
<feature type="compositionally biased region" description="Polar residues" evidence="20">
    <location>
        <begin position="214"/>
        <end position="231"/>
    </location>
</feature>
<dbReference type="Gene3D" id="1.20.120.1750">
    <property type="match status" value="1"/>
</dbReference>
<evidence type="ECO:0000256" key="13">
    <source>
        <dbReference type="ARBA" id="ARBA00022833"/>
    </source>
</evidence>
<keyword evidence="11" id="KW-0863">Zinc-finger</keyword>
<proteinExistence type="inferred from homology"/>
<evidence type="ECO:0000256" key="20">
    <source>
        <dbReference type="SAM" id="MobiDB-lite"/>
    </source>
</evidence>
<evidence type="ECO:0000256" key="3">
    <source>
        <dbReference type="ARBA" id="ARBA00004496"/>
    </source>
</evidence>
<evidence type="ECO:0000256" key="6">
    <source>
        <dbReference type="ARBA" id="ARBA00022490"/>
    </source>
</evidence>
<reference evidence="23 24" key="1">
    <citation type="submission" date="2024-06" db="EMBL/GenBank/DDBJ databases">
        <authorList>
            <person name="Pan Q."/>
            <person name="Wen M."/>
            <person name="Jouanno E."/>
            <person name="Zahm M."/>
            <person name="Klopp C."/>
            <person name="Cabau C."/>
            <person name="Louis A."/>
            <person name="Berthelot C."/>
            <person name="Parey E."/>
            <person name="Roest Crollius H."/>
            <person name="Montfort J."/>
            <person name="Robinson-Rechavi M."/>
            <person name="Bouchez O."/>
            <person name="Lampietro C."/>
            <person name="Lopez Roques C."/>
            <person name="Donnadieu C."/>
            <person name="Postlethwait J."/>
            <person name="Bobe J."/>
            <person name="Verreycken H."/>
            <person name="Guiguen Y."/>
        </authorList>
    </citation>
    <scope>NUCLEOTIDE SEQUENCE [LARGE SCALE GENOMIC DNA]</scope>
    <source>
        <strain evidence="23">Up_M1</strain>
        <tissue evidence="23">Testis</tissue>
    </source>
</reference>
<evidence type="ECO:0000256" key="15">
    <source>
        <dbReference type="ARBA" id="ARBA00023136"/>
    </source>
</evidence>
<feature type="compositionally biased region" description="Basic and acidic residues" evidence="20">
    <location>
        <begin position="201"/>
        <end position="210"/>
    </location>
</feature>
<comment type="similarity">
    <text evidence="17">Belongs to the RBR family. RNF217 subfamily.</text>
</comment>
<gene>
    <name evidence="23" type="ORF">UPYG_G00251560</name>
</gene>
<feature type="domain" description="RING-type" evidence="22">
    <location>
        <begin position="269"/>
        <end position="484"/>
    </location>
</feature>
<dbReference type="CDD" id="cd16622">
    <property type="entry name" value="vRING-HC-C4C4_RBR_RNF217"/>
    <property type="match status" value="1"/>
</dbReference>
<evidence type="ECO:0000256" key="7">
    <source>
        <dbReference type="ARBA" id="ARBA00022679"/>
    </source>
</evidence>
<feature type="compositionally biased region" description="Polar residues" evidence="20">
    <location>
        <begin position="96"/>
        <end position="111"/>
    </location>
</feature>
<evidence type="ECO:0000259" key="22">
    <source>
        <dbReference type="PROSITE" id="PS51873"/>
    </source>
</evidence>
<dbReference type="InterPro" id="IPR013083">
    <property type="entry name" value="Znf_RING/FYVE/PHD"/>
</dbReference>
<evidence type="ECO:0000256" key="11">
    <source>
        <dbReference type="ARBA" id="ARBA00022771"/>
    </source>
</evidence>
<dbReference type="GO" id="GO:0016020">
    <property type="term" value="C:membrane"/>
    <property type="evidence" value="ECO:0007669"/>
    <property type="project" value="UniProtKB-SubCell"/>
</dbReference>
<evidence type="ECO:0000256" key="19">
    <source>
        <dbReference type="ARBA" id="ARBA00080640"/>
    </source>
</evidence>
<keyword evidence="15 21" id="KW-0472">Membrane</keyword>
<dbReference type="Pfam" id="PF01485">
    <property type="entry name" value="IBR"/>
    <property type="match status" value="1"/>
</dbReference>
<dbReference type="InterPro" id="IPR047550">
    <property type="entry name" value="RNF217_RBR_vRING-HC"/>
</dbReference>
<dbReference type="CDD" id="cd20350">
    <property type="entry name" value="Rcat_RBR_RNF217"/>
    <property type="match status" value="1"/>
</dbReference>
<dbReference type="GO" id="GO:0061630">
    <property type="term" value="F:ubiquitin protein ligase activity"/>
    <property type="evidence" value="ECO:0007669"/>
    <property type="project" value="UniProtKB-EC"/>
</dbReference>
<keyword evidence="24" id="KW-1185">Reference proteome</keyword>
<evidence type="ECO:0000256" key="2">
    <source>
        <dbReference type="ARBA" id="ARBA00004167"/>
    </source>
</evidence>
<evidence type="ECO:0000256" key="8">
    <source>
        <dbReference type="ARBA" id="ARBA00022692"/>
    </source>
</evidence>
<keyword evidence="6" id="KW-0963">Cytoplasm</keyword>
<dbReference type="GO" id="GO:0008270">
    <property type="term" value="F:zinc ion binding"/>
    <property type="evidence" value="ECO:0007669"/>
    <property type="project" value="UniProtKB-KW"/>
</dbReference>
<evidence type="ECO:0000256" key="21">
    <source>
        <dbReference type="SAM" id="Phobius"/>
    </source>
</evidence>
<dbReference type="InterPro" id="IPR044066">
    <property type="entry name" value="TRIAD_supradom"/>
</dbReference>
<evidence type="ECO:0000313" key="24">
    <source>
        <dbReference type="Proteomes" id="UP001557470"/>
    </source>
</evidence>
<dbReference type="EC" id="2.3.2.31" evidence="5"/>
<dbReference type="InterPro" id="IPR002867">
    <property type="entry name" value="IBR_dom"/>
</dbReference>
<evidence type="ECO:0000256" key="5">
    <source>
        <dbReference type="ARBA" id="ARBA00012251"/>
    </source>
</evidence>
<feature type="region of interest" description="Disordered" evidence="20">
    <location>
        <begin position="93"/>
        <end position="112"/>
    </location>
</feature>
<dbReference type="PROSITE" id="PS51873">
    <property type="entry name" value="TRIAD"/>
    <property type="match status" value="1"/>
</dbReference>
<evidence type="ECO:0000256" key="9">
    <source>
        <dbReference type="ARBA" id="ARBA00022723"/>
    </source>
</evidence>
<dbReference type="FunFam" id="3.30.40.10:FF:000264">
    <property type="entry name" value="RBR-type E3 ubiquitin transferase"/>
    <property type="match status" value="1"/>
</dbReference>
<evidence type="ECO:0000256" key="1">
    <source>
        <dbReference type="ARBA" id="ARBA00001798"/>
    </source>
</evidence>
<dbReference type="SMART" id="SM00647">
    <property type="entry name" value="IBR"/>
    <property type="match status" value="2"/>
</dbReference>
<accession>A0ABD0W7M1</accession>
<evidence type="ECO:0000256" key="10">
    <source>
        <dbReference type="ARBA" id="ARBA00022737"/>
    </source>
</evidence>